<dbReference type="RefSeq" id="WP_010036529.1">
    <property type="nucleotide sequence ID" value="NZ_CP025958.1"/>
</dbReference>
<protein>
    <submittedName>
        <fullName evidence="3">Uncharacterized protein</fullName>
    </submittedName>
</protein>
<keyword evidence="2" id="KW-1133">Transmembrane helix</keyword>
<feature type="region of interest" description="Disordered" evidence="1">
    <location>
        <begin position="1"/>
        <end position="27"/>
    </location>
</feature>
<evidence type="ECO:0000256" key="2">
    <source>
        <dbReference type="SAM" id="Phobius"/>
    </source>
</evidence>
<evidence type="ECO:0000313" key="4">
    <source>
        <dbReference type="Proteomes" id="UP000245802"/>
    </source>
</evidence>
<keyword evidence="4" id="KW-1185">Reference proteome</keyword>
<organism evidence="3 4">
    <name type="scientific">Gemmata obscuriglobus</name>
    <dbReference type="NCBI Taxonomy" id="114"/>
    <lineage>
        <taxon>Bacteria</taxon>
        <taxon>Pseudomonadati</taxon>
        <taxon>Planctomycetota</taxon>
        <taxon>Planctomycetia</taxon>
        <taxon>Gemmatales</taxon>
        <taxon>Gemmataceae</taxon>
        <taxon>Gemmata</taxon>
    </lineage>
</organism>
<sequence length="114" mass="12454">MHSTGARTNRGRDARATAETKGPRVAPEPWRPSPLLAAVVAFGVVGLVFGSNESLGLRWFGGAPYTIILLAQPASWLALRVLARVLDRSLDLALDLVLFCWRRFGAKSGRNELR</sequence>
<dbReference type="Proteomes" id="UP000245802">
    <property type="component" value="Chromosome"/>
</dbReference>
<evidence type="ECO:0000313" key="3">
    <source>
        <dbReference type="EMBL" id="AWM38544.1"/>
    </source>
</evidence>
<reference evidence="3 4" key="1">
    <citation type="submission" date="2018-01" db="EMBL/GenBank/DDBJ databases">
        <title>G. obscuriglobus.</title>
        <authorList>
            <person name="Franke J."/>
            <person name="Blomberg W."/>
            <person name="Selmecki A."/>
        </authorList>
    </citation>
    <scope>NUCLEOTIDE SEQUENCE [LARGE SCALE GENOMIC DNA]</scope>
    <source>
        <strain evidence="3 4">DSM 5831</strain>
    </source>
</reference>
<feature type="compositionally biased region" description="Basic and acidic residues" evidence="1">
    <location>
        <begin position="10"/>
        <end position="22"/>
    </location>
</feature>
<evidence type="ECO:0000256" key="1">
    <source>
        <dbReference type="SAM" id="MobiDB-lite"/>
    </source>
</evidence>
<keyword evidence="2" id="KW-0472">Membrane</keyword>
<dbReference type="AlphaFoldDB" id="A0A2Z3HA34"/>
<keyword evidence="2" id="KW-0812">Transmembrane</keyword>
<proteinExistence type="predicted"/>
<accession>A0A2Z3HA34</accession>
<dbReference type="EMBL" id="CP025958">
    <property type="protein sequence ID" value="AWM38544.1"/>
    <property type="molecule type" value="Genomic_DNA"/>
</dbReference>
<name>A0A2Z3HA34_9BACT</name>
<feature type="transmembrane region" description="Helical" evidence="2">
    <location>
        <begin position="34"/>
        <end position="51"/>
    </location>
</feature>
<gene>
    <name evidence="3" type="ORF">C1280_17200</name>
</gene>
<feature type="transmembrane region" description="Helical" evidence="2">
    <location>
        <begin position="63"/>
        <end position="83"/>
    </location>
</feature>
<dbReference type="KEGG" id="gog:C1280_17200"/>